<dbReference type="EMBL" id="JAMKFB020000022">
    <property type="protein sequence ID" value="KAL0160496.1"/>
    <property type="molecule type" value="Genomic_DNA"/>
</dbReference>
<feature type="non-terminal residue" evidence="1">
    <location>
        <position position="1"/>
    </location>
</feature>
<gene>
    <name evidence="1" type="ORF">M9458_044221</name>
</gene>
<sequence>GEYVACGMAHWEGDYVLDNELQIKWCKPTGMSDAGVNRTDLRELTEKITFYSR</sequence>
<reference evidence="1 2" key="1">
    <citation type="submission" date="2024-05" db="EMBL/GenBank/DDBJ databases">
        <title>Genome sequencing and assembly of Indian major carp, Cirrhinus mrigala (Hamilton, 1822).</title>
        <authorList>
            <person name="Mohindra V."/>
            <person name="Chowdhury L.M."/>
            <person name="Lal K."/>
            <person name="Jena J.K."/>
        </authorList>
    </citation>
    <scope>NUCLEOTIDE SEQUENCE [LARGE SCALE GENOMIC DNA]</scope>
    <source>
        <strain evidence="1">CM1030</strain>
        <tissue evidence="1">Blood</tissue>
    </source>
</reference>
<accession>A0ABD0NGY4</accession>
<dbReference type="Proteomes" id="UP001529510">
    <property type="component" value="Unassembled WGS sequence"/>
</dbReference>
<dbReference type="AlphaFoldDB" id="A0ABD0NGY4"/>
<name>A0ABD0NGY4_CIRMR</name>
<evidence type="ECO:0000313" key="2">
    <source>
        <dbReference type="Proteomes" id="UP001529510"/>
    </source>
</evidence>
<evidence type="ECO:0000313" key="1">
    <source>
        <dbReference type="EMBL" id="KAL0160496.1"/>
    </source>
</evidence>
<keyword evidence="2" id="KW-1185">Reference proteome</keyword>
<protein>
    <recommendedName>
        <fullName evidence="3">MHC class I antigen</fullName>
    </recommendedName>
</protein>
<feature type="non-terminal residue" evidence="1">
    <location>
        <position position="53"/>
    </location>
</feature>
<organism evidence="1 2">
    <name type="scientific">Cirrhinus mrigala</name>
    <name type="common">Mrigala</name>
    <dbReference type="NCBI Taxonomy" id="683832"/>
    <lineage>
        <taxon>Eukaryota</taxon>
        <taxon>Metazoa</taxon>
        <taxon>Chordata</taxon>
        <taxon>Craniata</taxon>
        <taxon>Vertebrata</taxon>
        <taxon>Euteleostomi</taxon>
        <taxon>Actinopterygii</taxon>
        <taxon>Neopterygii</taxon>
        <taxon>Teleostei</taxon>
        <taxon>Ostariophysi</taxon>
        <taxon>Cypriniformes</taxon>
        <taxon>Cyprinidae</taxon>
        <taxon>Labeoninae</taxon>
        <taxon>Labeonini</taxon>
        <taxon>Cirrhinus</taxon>
    </lineage>
</organism>
<comment type="caution">
    <text evidence="1">The sequence shown here is derived from an EMBL/GenBank/DDBJ whole genome shotgun (WGS) entry which is preliminary data.</text>
</comment>
<evidence type="ECO:0008006" key="3">
    <source>
        <dbReference type="Google" id="ProtNLM"/>
    </source>
</evidence>
<proteinExistence type="predicted"/>